<dbReference type="CDD" id="cd14477">
    <property type="entry name" value="SPX_XPR1_like"/>
    <property type="match status" value="1"/>
</dbReference>
<dbReference type="InterPro" id="IPR004342">
    <property type="entry name" value="EXS_C"/>
</dbReference>
<feature type="domain" description="SPX" evidence="10">
    <location>
        <begin position="1"/>
        <end position="234"/>
    </location>
</feature>
<evidence type="ECO:0008006" key="13">
    <source>
        <dbReference type="Google" id="ProtNLM"/>
    </source>
</evidence>
<feature type="compositionally biased region" description="Polar residues" evidence="7">
    <location>
        <begin position="129"/>
        <end position="144"/>
    </location>
</feature>
<dbReference type="GO" id="GO:0005794">
    <property type="term" value="C:Golgi apparatus"/>
    <property type="evidence" value="ECO:0007669"/>
    <property type="project" value="TreeGrafter"/>
</dbReference>
<dbReference type="InterPro" id="IPR004331">
    <property type="entry name" value="SPX_dom"/>
</dbReference>
<protein>
    <recommendedName>
        <fullName evidence="13">Xenotropic and polytropic retrovirus receptor 1-like protein</fullName>
    </recommendedName>
</protein>
<evidence type="ECO:0000256" key="7">
    <source>
        <dbReference type="SAM" id="MobiDB-lite"/>
    </source>
</evidence>
<feature type="transmembrane region" description="Helical" evidence="8">
    <location>
        <begin position="335"/>
        <end position="354"/>
    </location>
</feature>
<evidence type="ECO:0000313" key="12">
    <source>
        <dbReference type="Proteomes" id="UP000663879"/>
    </source>
</evidence>
<organism evidence="11 12">
    <name type="scientific">Brachionus calyciflorus</name>
    <dbReference type="NCBI Taxonomy" id="104777"/>
    <lineage>
        <taxon>Eukaryota</taxon>
        <taxon>Metazoa</taxon>
        <taxon>Spiralia</taxon>
        <taxon>Gnathifera</taxon>
        <taxon>Rotifera</taxon>
        <taxon>Eurotatoria</taxon>
        <taxon>Monogononta</taxon>
        <taxon>Pseudotrocha</taxon>
        <taxon>Ploima</taxon>
        <taxon>Brachionidae</taxon>
        <taxon>Brachionus</taxon>
    </lineage>
</organism>
<reference evidence="11" key="1">
    <citation type="submission" date="2021-02" db="EMBL/GenBank/DDBJ databases">
        <authorList>
            <person name="Nowell W R."/>
        </authorList>
    </citation>
    <scope>NUCLEOTIDE SEQUENCE</scope>
    <source>
        <strain evidence="11">Ploen Becks lab</strain>
    </source>
</reference>
<evidence type="ECO:0000256" key="5">
    <source>
        <dbReference type="ARBA" id="ARBA00023136"/>
    </source>
</evidence>
<dbReference type="PANTHER" id="PTHR10783:SF103">
    <property type="entry name" value="SOLUTE CARRIER FAMILY 53 MEMBER 1"/>
    <property type="match status" value="1"/>
</dbReference>
<evidence type="ECO:0000256" key="3">
    <source>
        <dbReference type="ARBA" id="ARBA00022692"/>
    </source>
</evidence>
<feature type="transmembrane region" description="Helical" evidence="8">
    <location>
        <begin position="543"/>
        <end position="561"/>
    </location>
</feature>
<feature type="transmembrane region" description="Helical" evidence="8">
    <location>
        <begin position="437"/>
        <end position="456"/>
    </location>
</feature>
<evidence type="ECO:0000259" key="10">
    <source>
        <dbReference type="PROSITE" id="PS51382"/>
    </source>
</evidence>
<dbReference type="GO" id="GO:0016036">
    <property type="term" value="P:cellular response to phosphate starvation"/>
    <property type="evidence" value="ECO:0007669"/>
    <property type="project" value="TreeGrafter"/>
</dbReference>
<feature type="transmembrane region" description="Helical" evidence="8">
    <location>
        <begin position="573"/>
        <end position="591"/>
    </location>
</feature>
<comment type="caution">
    <text evidence="11">The sequence shown here is derived from an EMBL/GenBank/DDBJ whole genome shotgun (WGS) entry which is preliminary data.</text>
</comment>
<dbReference type="GO" id="GO:0005886">
    <property type="term" value="C:plasma membrane"/>
    <property type="evidence" value="ECO:0007669"/>
    <property type="project" value="TreeGrafter"/>
</dbReference>
<evidence type="ECO:0000256" key="6">
    <source>
        <dbReference type="SAM" id="Coils"/>
    </source>
</evidence>
<feature type="transmembrane region" description="Helical" evidence="8">
    <location>
        <begin position="292"/>
        <end position="315"/>
    </location>
</feature>
<keyword evidence="3 8" id="KW-0812">Transmembrane</keyword>
<evidence type="ECO:0000256" key="1">
    <source>
        <dbReference type="ARBA" id="ARBA00004141"/>
    </source>
</evidence>
<sequence length="782" mass="93206">MKFAERLAAHITPEWNSQYIKYDEMKEFLYQYEQSAPVQDDEHLLQRYFARADEIFFQFCDKELIKINTFFAEKLAEAQRKFESLKSELKENSNLMNRKKDRFRSSKLTLIEEDDEDDESKAKLLGDTTLGTPQTVGSPSRASMRNRKQSVISNVLNNTGAQTITQRLIEKNRERQLKNKQFRKEHDLKLAFSEFYLSLILLQNYQTLNFTGFRKILKKHDKIFKTDRGSEWHKAYVETAPFYTTKKVDTFINDVVNLFTQYLENGDRERAMKRLRVPPFEEKQSPWTTFRLGLHIGMILVLIPVVLMLIFFTYATFHELSFNWKIAIKLYRSPLFIIMHIFFIGINSYGWSRSGVNHVLIFEIDPRNHLTYQQLLEMGSFLGTFWFVSLIMFIISAYYNLDYYIFPLALVVFLTVFLINPIPRFQFSSRAWVMNTLWKILAAPFYPVAFAHFWLADQLTSFEFLFIDIQFFICWFLFQAQWAPLKNFFPDSPCIPSNNRDLSITFNLISLFLMCLPSLLRFLQCLRRFKDTSHAFPHLANALKYATTFFDVAALSLKYHFSYMYKSDWESPFFYIWLIVKFIATCYKLVWDLKMDWGFFDKNAGENKFLREVIVYSSKNYYYFAIVQNVLLRFLWLVRLYDIGLRGETYKDLVTTMLGFLEVFRRFIWNFFRLENEHLNNCGQFRAVRDISISPIQMTDLSVIEKMMDDEDGLVNRQHTLNMNSKQNNNNLTITKSSRRKKSLFWPLVDDIDRVDYKHYTDFNTTQQTSQLFDRTTNKFIL</sequence>
<keyword evidence="12" id="KW-1185">Reference proteome</keyword>
<dbReference type="PANTHER" id="PTHR10783">
    <property type="entry name" value="XENOTROPIC AND POLYTROPIC RETROVIRUS RECEPTOR 1-RELATED"/>
    <property type="match status" value="1"/>
</dbReference>
<accession>A0A813TUT7</accession>
<evidence type="ECO:0000256" key="4">
    <source>
        <dbReference type="ARBA" id="ARBA00022989"/>
    </source>
</evidence>
<feature type="coiled-coil region" evidence="6">
    <location>
        <begin position="68"/>
        <end position="102"/>
    </location>
</feature>
<dbReference type="PROSITE" id="PS51382">
    <property type="entry name" value="SPX"/>
    <property type="match status" value="1"/>
</dbReference>
<dbReference type="AlphaFoldDB" id="A0A813TUT7"/>
<dbReference type="EMBL" id="CAJNOC010000941">
    <property type="protein sequence ID" value="CAF0819660.1"/>
    <property type="molecule type" value="Genomic_DNA"/>
</dbReference>
<dbReference type="GO" id="GO:0006817">
    <property type="term" value="P:phosphate ion transport"/>
    <property type="evidence" value="ECO:0007669"/>
    <property type="project" value="TreeGrafter"/>
</dbReference>
<gene>
    <name evidence="11" type="ORF">OXX778_LOCUS7398</name>
</gene>
<name>A0A813TUT7_9BILA</name>
<dbReference type="Pfam" id="PF03124">
    <property type="entry name" value="EXS"/>
    <property type="match status" value="1"/>
</dbReference>
<keyword evidence="6" id="KW-0175">Coiled coil</keyword>
<comment type="similarity">
    <text evidence="2">Belongs to the SYG1 (TC 2.A.94) family.</text>
</comment>
<dbReference type="PROSITE" id="PS51380">
    <property type="entry name" value="EXS"/>
    <property type="match status" value="1"/>
</dbReference>
<feature type="transmembrane region" description="Helical" evidence="8">
    <location>
        <begin position="462"/>
        <end position="483"/>
    </location>
</feature>
<feature type="region of interest" description="Disordered" evidence="7">
    <location>
        <begin position="119"/>
        <end position="144"/>
    </location>
</feature>
<dbReference type="Proteomes" id="UP000663879">
    <property type="component" value="Unassembled WGS sequence"/>
</dbReference>
<evidence type="ECO:0000256" key="8">
    <source>
        <dbReference type="SAM" id="Phobius"/>
    </source>
</evidence>
<feature type="transmembrane region" description="Helical" evidence="8">
    <location>
        <begin position="404"/>
        <end position="425"/>
    </location>
</feature>
<evidence type="ECO:0000256" key="2">
    <source>
        <dbReference type="ARBA" id="ARBA00009665"/>
    </source>
</evidence>
<evidence type="ECO:0000313" key="11">
    <source>
        <dbReference type="EMBL" id="CAF0819660.1"/>
    </source>
</evidence>
<evidence type="ECO:0000259" key="9">
    <source>
        <dbReference type="PROSITE" id="PS51380"/>
    </source>
</evidence>
<keyword evidence="5 8" id="KW-0472">Membrane</keyword>
<feature type="transmembrane region" description="Helical" evidence="8">
    <location>
        <begin position="504"/>
        <end position="523"/>
    </location>
</feature>
<keyword evidence="4 8" id="KW-1133">Transmembrane helix</keyword>
<comment type="subcellular location">
    <subcellularLocation>
        <location evidence="1">Membrane</location>
        <topology evidence="1">Multi-pass membrane protein</topology>
    </subcellularLocation>
</comment>
<dbReference type="OrthoDB" id="9970435at2759"/>
<proteinExistence type="inferred from homology"/>
<feature type="domain" description="EXS" evidence="9">
    <location>
        <begin position="501"/>
        <end position="706"/>
    </location>
</feature>
<dbReference type="GO" id="GO:0000822">
    <property type="term" value="F:inositol hexakisphosphate binding"/>
    <property type="evidence" value="ECO:0007669"/>
    <property type="project" value="TreeGrafter"/>
</dbReference>
<dbReference type="Pfam" id="PF03105">
    <property type="entry name" value="SPX"/>
    <property type="match status" value="1"/>
</dbReference>
<feature type="transmembrane region" description="Helical" evidence="8">
    <location>
        <begin position="375"/>
        <end position="398"/>
    </location>
</feature>